<reference evidence="2 3" key="1">
    <citation type="submission" date="2023-09" db="EMBL/GenBank/DDBJ databases">
        <authorList>
            <person name="Rey-Velasco X."/>
        </authorList>
    </citation>
    <scope>NUCLEOTIDE SEQUENCE [LARGE SCALE GENOMIC DNA]</scope>
    <source>
        <strain evidence="2 3">F394</strain>
    </source>
</reference>
<name>A0ABU3BQU9_9BACT</name>
<dbReference type="PROSITE" id="PS51257">
    <property type="entry name" value="PROKAR_LIPOPROTEIN"/>
    <property type="match status" value="1"/>
</dbReference>
<evidence type="ECO:0000313" key="3">
    <source>
        <dbReference type="Proteomes" id="UP001267426"/>
    </source>
</evidence>
<evidence type="ECO:0000256" key="1">
    <source>
        <dbReference type="SAM" id="SignalP"/>
    </source>
</evidence>
<dbReference type="EMBL" id="JAVRHT010000015">
    <property type="protein sequence ID" value="MDT0631640.1"/>
    <property type="molecule type" value="Genomic_DNA"/>
</dbReference>
<organism evidence="2 3">
    <name type="scientific">Rubrivirga litoralis</name>
    <dbReference type="NCBI Taxonomy" id="3075598"/>
    <lineage>
        <taxon>Bacteria</taxon>
        <taxon>Pseudomonadati</taxon>
        <taxon>Rhodothermota</taxon>
        <taxon>Rhodothermia</taxon>
        <taxon>Rhodothermales</taxon>
        <taxon>Rubricoccaceae</taxon>
        <taxon>Rubrivirga</taxon>
    </lineage>
</organism>
<accession>A0ABU3BQU9</accession>
<proteinExistence type="predicted"/>
<dbReference type="RefSeq" id="WP_311662982.1">
    <property type="nucleotide sequence ID" value="NZ_JAVRHT010000015.1"/>
</dbReference>
<keyword evidence="1" id="KW-0732">Signal</keyword>
<feature type="signal peptide" evidence="1">
    <location>
        <begin position="1"/>
        <end position="23"/>
    </location>
</feature>
<protein>
    <recommendedName>
        <fullName evidence="4">Lipoprotein</fullName>
    </recommendedName>
</protein>
<evidence type="ECO:0000313" key="2">
    <source>
        <dbReference type="EMBL" id="MDT0631640.1"/>
    </source>
</evidence>
<evidence type="ECO:0008006" key="4">
    <source>
        <dbReference type="Google" id="ProtNLM"/>
    </source>
</evidence>
<dbReference type="Proteomes" id="UP001267426">
    <property type="component" value="Unassembled WGS sequence"/>
</dbReference>
<sequence>MFRALARPALLLAALAAVSGCSASNRLGEVALPGRRVAVAAAIPPAPRVQAGSPLEAGVNPWDPVGTAVRRETSEAKRRQAVRAQARLDSVVARVDVADRIARRTLARTAQALGFAPADRPADADFVLDLRVRDYGLVADSFEGDTFFVLVGEALFLDAQTGAELWRTDLDEREVVDRTVFRLPAIPGNVVTGRALAALSSGEMAAGLQRLGDLAAERIAARLVRDYERSR</sequence>
<comment type="caution">
    <text evidence="2">The sequence shown here is derived from an EMBL/GenBank/DDBJ whole genome shotgun (WGS) entry which is preliminary data.</text>
</comment>
<gene>
    <name evidence="2" type="ORF">RM540_07740</name>
</gene>
<feature type="chain" id="PRO_5046589732" description="Lipoprotein" evidence="1">
    <location>
        <begin position="24"/>
        <end position="231"/>
    </location>
</feature>
<keyword evidence="3" id="KW-1185">Reference proteome</keyword>